<gene>
    <name evidence="1" type="ORF">PPERSA_09143</name>
</gene>
<dbReference type="Gene3D" id="2.130.10.10">
    <property type="entry name" value="YVTN repeat-like/Quinoprotein amine dehydrogenase"/>
    <property type="match status" value="1"/>
</dbReference>
<reference evidence="1 2" key="1">
    <citation type="journal article" date="2015" name="Sci. Rep.">
        <title>Genome of the facultative scuticociliatosis pathogen Pseudocohnilembus persalinus provides insight into its virulence through horizontal gene transfer.</title>
        <authorList>
            <person name="Xiong J."/>
            <person name="Wang G."/>
            <person name="Cheng J."/>
            <person name="Tian M."/>
            <person name="Pan X."/>
            <person name="Warren A."/>
            <person name="Jiang C."/>
            <person name="Yuan D."/>
            <person name="Miao W."/>
        </authorList>
    </citation>
    <scope>NUCLEOTIDE SEQUENCE [LARGE SCALE GENOMIC DNA]</scope>
    <source>
        <strain evidence="1">36N120E</strain>
    </source>
</reference>
<evidence type="ECO:0000313" key="2">
    <source>
        <dbReference type="Proteomes" id="UP000054937"/>
    </source>
</evidence>
<dbReference type="Pfam" id="PF08309">
    <property type="entry name" value="LVIVD"/>
    <property type="match status" value="4"/>
</dbReference>
<dbReference type="InterPro" id="IPR015943">
    <property type="entry name" value="WD40/YVTN_repeat-like_dom_sf"/>
</dbReference>
<keyword evidence="2" id="KW-1185">Reference proteome</keyword>
<protein>
    <recommendedName>
        <fullName evidence="3">Quinoprotein amine dehydrogenase, beta chain-like protein</fullName>
    </recommendedName>
</protein>
<organism evidence="1 2">
    <name type="scientific">Pseudocohnilembus persalinus</name>
    <name type="common">Ciliate</name>
    <dbReference type="NCBI Taxonomy" id="266149"/>
    <lineage>
        <taxon>Eukaryota</taxon>
        <taxon>Sar</taxon>
        <taxon>Alveolata</taxon>
        <taxon>Ciliophora</taxon>
        <taxon>Intramacronucleata</taxon>
        <taxon>Oligohymenophorea</taxon>
        <taxon>Scuticociliatia</taxon>
        <taxon>Philasterida</taxon>
        <taxon>Pseudocohnilembidae</taxon>
        <taxon>Pseudocohnilembus</taxon>
    </lineage>
</organism>
<dbReference type="EMBL" id="LDAU01000092">
    <property type="protein sequence ID" value="KRX06741.1"/>
    <property type="molecule type" value="Genomic_DNA"/>
</dbReference>
<comment type="caution">
    <text evidence="1">The sequence shown here is derived from an EMBL/GenBank/DDBJ whole genome shotgun (WGS) entry which is preliminary data.</text>
</comment>
<dbReference type="AlphaFoldDB" id="A0A0V0QXY2"/>
<proteinExistence type="predicted"/>
<accession>A0A0V0QXY2</accession>
<name>A0A0V0QXY2_PSEPJ</name>
<dbReference type="InParanoid" id="A0A0V0QXY2"/>
<dbReference type="SUPFAM" id="SSF82171">
    <property type="entry name" value="DPP6 N-terminal domain-like"/>
    <property type="match status" value="1"/>
</dbReference>
<evidence type="ECO:0000313" key="1">
    <source>
        <dbReference type="EMBL" id="KRX06741.1"/>
    </source>
</evidence>
<evidence type="ECO:0008006" key="3">
    <source>
        <dbReference type="Google" id="ProtNLM"/>
    </source>
</evidence>
<dbReference type="InterPro" id="IPR013211">
    <property type="entry name" value="LVIVD"/>
</dbReference>
<dbReference type="OrthoDB" id="327717at2759"/>
<dbReference type="OMA" id="IFIEREM"/>
<dbReference type="Proteomes" id="UP000054937">
    <property type="component" value="Unassembled WGS sequence"/>
</dbReference>
<sequence length="1071" mass="122212">MEIISRIYSKNYQFGKIIEFKDDIYSDKNNFYVIISTGEDGLCICNINESNLQQNYYDQEEGFVDNMDQFQCKCFSFLFTVTGFYQINGNQLFIYGKNNIMLANLSVKTKTITSINYINESGVGHDQIDIDTNKWYLFSAANENLRIYNYQKLLNSEAGALICVKPYWEENHVLRYFEYYNQKTGVTEHLIYSLDLIRGLYITNLDTLYDGETEAVDSINPSLLQEELLILHRQINTLQFTSDGAYLLLGTRTVGINIYDISDPYEPYLYETIYTIGYASKIILINNEKQLVYCNGDYIKVYNSLQENQSLHFPNLFNKDQAVLIDIAIEHADSSAWRVKINNDGSYLFIAAARNGLLIYDLSDPNSPQFFHRIECQEEENNPTDGCQLSLDNNYLYIGEGYMGVRIFDISDMSSIQEKSVIVLGGDTDDIQNLNHNSNYIVTANGYTSVSVIDITDKSNPVEKSSWVNNSEGGSIENVLVSSDDKYVYASLRYYGLVLLELDPVDFSLTVVSEYQTGMCEMILVNSDNNIAFLSDGTYGITIIDISDKQNIKLISQLLLGGFPAKMRLVQYANKYDYLLISERDQELLAGVNITDIYNPTLDVKLQIDSQEAYDVECLNSIEYCYLATNVGLLVLPMTSSIQINNLMSEITYKNEQEIETYLDDNLLKIGKNIRVTLIPIRSGGTIKINSIKFYEDYKLVSIPSYMSFNEANLELNIEVNKNGIISGEQTKSNILQVEMVKKITYKNLVSESDPVIDETLAQNFIEKCIELGYLTSSQFISDTYSPGITLFPYETDTTLYTDSRIAYVDQVLTQSIIRIPLLLIFANSLFFNYGSMVQNEIIQTESSTLTVTINILVESESDPIAEFVEQTYVGATVHQSYFYMEGSKSSVLIMLSKSLLTMNYTDDLSEIQLSFTIDDGINHQKSYELGLDQCKFMNLHQGLKTGYSTLEEQFSLAYNDGKIFIEREMQFQFSENTMKSTADLEVAYTITIKRVGQDDTFITPDISYWLDISNEERRLVGTPTQWLYGDKIIVRVEGSDGYSTMSQEFSIYINRIPYELIIYYIIAIGR</sequence>